<keyword evidence="3" id="KW-1185">Reference proteome</keyword>
<dbReference type="Proteomes" id="UP000756387">
    <property type="component" value="Unassembled WGS sequence"/>
</dbReference>
<feature type="domain" description="Integrase catalytic" evidence="1">
    <location>
        <begin position="138"/>
        <end position="345"/>
    </location>
</feature>
<dbReference type="EMBL" id="JADCSA010000011">
    <property type="protein sequence ID" value="MBE7325288.1"/>
    <property type="molecule type" value="Genomic_DNA"/>
</dbReference>
<dbReference type="InterPro" id="IPR012337">
    <property type="entry name" value="RNaseH-like_sf"/>
</dbReference>
<organism evidence="2 3">
    <name type="scientific">Nocardioides malaquae</name>
    <dbReference type="NCBI Taxonomy" id="2773426"/>
    <lineage>
        <taxon>Bacteria</taxon>
        <taxon>Bacillati</taxon>
        <taxon>Actinomycetota</taxon>
        <taxon>Actinomycetes</taxon>
        <taxon>Propionibacteriales</taxon>
        <taxon>Nocardioidaceae</taxon>
        <taxon>Nocardioides</taxon>
    </lineage>
</organism>
<accession>A0ABR9RUP5</accession>
<evidence type="ECO:0000313" key="2">
    <source>
        <dbReference type="EMBL" id="MBE7325288.1"/>
    </source>
</evidence>
<dbReference type="InterPro" id="IPR015378">
    <property type="entry name" value="Transposase-like_Mu_C"/>
</dbReference>
<gene>
    <name evidence="2" type="ORF">IEQ44_11545</name>
</gene>
<dbReference type="RefSeq" id="WP_193638622.1">
    <property type="nucleotide sequence ID" value="NZ_JADCSA010000011.1"/>
</dbReference>
<dbReference type="Gene3D" id="3.30.420.10">
    <property type="entry name" value="Ribonuclease H-like superfamily/Ribonuclease H"/>
    <property type="match status" value="1"/>
</dbReference>
<evidence type="ECO:0000313" key="3">
    <source>
        <dbReference type="Proteomes" id="UP000756387"/>
    </source>
</evidence>
<comment type="caution">
    <text evidence="2">The sequence shown here is derived from an EMBL/GenBank/DDBJ whole genome shotgun (WGS) entry which is preliminary data.</text>
</comment>
<protein>
    <submittedName>
        <fullName evidence="2">Transposase</fullName>
    </submittedName>
</protein>
<dbReference type="PROSITE" id="PS50994">
    <property type="entry name" value="INTEGRASE"/>
    <property type="match status" value="1"/>
</dbReference>
<dbReference type="Pfam" id="PF09299">
    <property type="entry name" value="Mu-transpos_C"/>
    <property type="match status" value="1"/>
</dbReference>
<sequence length="529" mass="58892">MSKARNRFTVAEKRDIVSQLRRLGAEGRPPPEHIRAVAAQYGVTTRAVNLWLRDETLTGETSTSGETPPKGFRVDVDMLTVVGNEQNRRTAYEKLRAAGIVNVAYSTFCRAVNDVDPSLVGAALKGQKALVGNRMYLKTVAPHRGWVYHLDHTQLDLFIAPSHRHTKRVVRPWVTVIVDGATGLLWAFPWYRPVNGSMVAAALASVCTRQEYRGTVVGGVPEQVVLDNAGEHFTEQMAAAVTRIGTIMTPTHARSSWQNGKAERAIGLLMRRFADRAPGAINAGEARDGGSRYLENTRGNTDPATLWTARTFERTLQNTVDEINSEIPMKRHGGLTRIEAWRRDQTELRFITDLAARLVALPTAKDTYKATKGGISFNGHDYVHEDLHVGRRYKVRFLPTQTDFIEVFSEDDKHIARAWRSDAIPAEERKKFLAARARIERDAKAIESGLQAARAHQAALDNADPRDDSGTGDVDLLGALDGTNDERAHVKALPKKKRVRAARETRMAPDLAFLQEHLGYLNEKKEDEA</sequence>
<dbReference type="SUPFAM" id="SSF53098">
    <property type="entry name" value="Ribonuclease H-like"/>
    <property type="match status" value="1"/>
</dbReference>
<reference evidence="2 3" key="1">
    <citation type="submission" date="2020-10" db="EMBL/GenBank/DDBJ databases">
        <title>Nocardioides sp. isolated from sludge.</title>
        <authorList>
            <person name="Zhang X."/>
        </authorList>
    </citation>
    <scope>NUCLEOTIDE SEQUENCE [LARGE SCALE GENOMIC DNA]</scope>
    <source>
        <strain evidence="2 3">Y6</strain>
    </source>
</reference>
<proteinExistence type="predicted"/>
<dbReference type="InterPro" id="IPR036397">
    <property type="entry name" value="RNaseH_sf"/>
</dbReference>
<dbReference type="InterPro" id="IPR001584">
    <property type="entry name" value="Integrase_cat-core"/>
</dbReference>
<name>A0ABR9RUP5_9ACTN</name>
<evidence type="ECO:0000259" key="1">
    <source>
        <dbReference type="PROSITE" id="PS50994"/>
    </source>
</evidence>